<feature type="transmembrane region" description="Helical" evidence="6">
    <location>
        <begin position="179"/>
        <end position="204"/>
    </location>
</feature>
<dbReference type="OrthoDB" id="3936150at2759"/>
<feature type="transmembrane region" description="Helical" evidence="6">
    <location>
        <begin position="211"/>
        <end position="230"/>
    </location>
</feature>
<evidence type="ECO:0000256" key="1">
    <source>
        <dbReference type="ARBA" id="ARBA00004651"/>
    </source>
</evidence>
<evidence type="ECO:0000313" key="9">
    <source>
        <dbReference type="Proteomes" id="UP000325780"/>
    </source>
</evidence>
<protein>
    <submittedName>
        <fullName evidence="8">MFS general substrate transporter</fullName>
    </submittedName>
</protein>
<gene>
    <name evidence="8" type="ORF">BDV25DRAFT_98724</name>
</gene>
<comment type="similarity">
    <text evidence="2">Belongs to the major facilitator superfamily.</text>
</comment>
<feature type="transmembrane region" description="Helical" evidence="6">
    <location>
        <begin position="353"/>
        <end position="377"/>
    </location>
</feature>
<accession>A0A5N6TYU3</accession>
<feature type="transmembrane region" description="Helical" evidence="6">
    <location>
        <begin position="242"/>
        <end position="261"/>
    </location>
</feature>
<keyword evidence="4 6" id="KW-1133">Transmembrane helix</keyword>
<proteinExistence type="inferred from homology"/>
<dbReference type="PROSITE" id="PS50850">
    <property type="entry name" value="MFS"/>
    <property type="match status" value="1"/>
</dbReference>
<feature type="transmembrane region" description="Helical" evidence="6">
    <location>
        <begin position="86"/>
        <end position="105"/>
    </location>
</feature>
<sequence>MEAYFQYQRVRQAVQQHLSELRINCSCPSYTFEGPHNINCKLSTHHDTLEKPSPTELANPGGRILVGWEGQNDPLKPANQSTPRRLFMTTLVSLIAFAVTAASAIDACGVREYSEHFQVSEVVGSLATGLFLIGFAFGSLLSGPFSETFGRNAIYLTTMLLFLIFIMASGLAPNLHSHLIFRFIAGFFASTPLSCAGGTVADLWNPVEKTYAFPVYAIPAFAGPMVGQIIGSYIPTTLGWRWLEWIMLIMGGAVLVLVLLFQPETYGDLILYWKASILRKETGDERYSAPMEMKRESLGQRLKLSVYRPFAMFYSELIIILVSLYLTIIYIILFTFLEGYTYVFGEIYGISQALTSLCWAGMLVGILLVSCIVPVVYAWTAKAYAREKPPTVAPETRLWYAMLGAPTVPISLFWMGWTSNPAISIWSPLVASVLFGFGITTIFITSYMYLIDSYDTHSASALGFLVFTRYVVAGGVTVAGGPVYRALGVQYTLTILGSVSAVMTVVPYLLYTYGPMIRRKSRYAVNIDTE</sequence>
<keyword evidence="3 6" id="KW-0812">Transmembrane</keyword>
<dbReference type="InterPro" id="IPR036259">
    <property type="entry name" value="MFS_trans_sf"/>
</dbReference>
<dbReference type="PANTHER" id="PTHR23502:SF47">
    <property type="entry name" value="MAJOR FACILITATOR SUPERFAMILY (MFS) PROFILE DOMAIN-CONTAINING PROTEIN-RELATED"/>
    <property type="match status" value="1"/>
</dbReference>
<feature type="transmembrane region" description="Helical" evidence="6">
    <location>
        <begin position="462"/>
        <end position="484"/>
    </location>
</feature>
<comment type="subcellular location">
    <subcellularLocation>
        <location evidence="1">Cell membrane</location>
        <topology evidence="1">Multi-pass membrane protein</topology>
    </subcellularLocation>
</comment>
<feature type="domain" description="Major facilitator superfamily (MFS) profile" evidence="7">
    <location>
        <begin position="86"/>
        <end position="515"/>
    </location>
</feature>
<dbReference type="Gene3D" id="1.20.1250.20">
    <property type="entry name" value="MFS general substrate transporter like domains"/>
    <property type="match status" value="1"/>
</dbReference>
<dbReference type="FunFam" id="1.20.1250.20:FF:000082">
    <property type="entry name" value="MFS multidrug transporter, putative"/>
    <property type="match status" value="1"/>
</dbReference>
<dbReference type="CDD" id="cd17323">
    <property type="entry name" value="MFS_Tpo1_MDR_like"/>
    <property type="match status" value="1"/>
</dbReference>
<feature type="transmembrane region" description="Helical" evidence="6">
    <location>
        <begin position="429"/>
        <end position="450"/>
    </location>
</feature>
<dbReference type="AlphaFoldDB" id="A0A5N6TYU3"/>
<dbReference type="SUPFAM" id="SSF103473">
    <property type="entry name" value="MFS general substrate transporter"/>
    <property type="match status" value="1"/>
</dbReference>
<dbReference type="Proteomes" id="UP000325780">
    <property type="component" value="Unassembled WGS sequence"/>
</dbReference>
<dbReference type="Pfam" id="PF07690">
    <property type="entry name" value="MFS_1"/>
    <property type="match status" value="1"/>
</dbReference>
<evidence type="ECO:0000256" key="6">
    <source>
        <dbReference type="SAM" id="Phobius"/>
    </source>
</evidence>
<dbReference type="EMBL" id="ML742076">
    <property type="protein sequence ID" value="KAE8151211.1"/>
    <property type="molecule type" value="Genomic_DNA"/>
</dbReference>
<organism evidence="8 9">
    <name type="scientific">Aspergillus avenaceus</name>
    <dbReference type="NCBI Taxonomy" id="36643"/>
    <lineage>
        <taxon>Eukaryota</taxon>
        <taxon>Fungi</taxon>
        <taxon>Dikarya</taxon>
        <taxon>Ascomycota</taxon>
        <taxon>Pezizomycotina</taxon>
        <taxon>Eurotiomycetes</taxon>
        <taxon>Eurotiomycetidae</taxon>
        <taxon>Eurotiales</taxon>
        <taxon>Aspergillaceae</taxon>
        <taxon>Aspergillus</taxon>
        <taxon>Aspergillus subgen. Circumdati</taxon>
    </lineage>
</organism>
<dbReference type="GO" id="GO:0005886">
    <property type="term" value="C:plasma membrane"/>
    <property type="evidence" value="ECO:0007669"/>
    <property type="project" value="UniProtKB-SubCell"/>
</dbReference>
<evidence type="ECO:0000256" key="5">
    <source>
        <dbReference type="ARBA" id="ARBA00023136"/>
    </source>
</evidence>
<feature type="transmembrane region" description="Helical" evidence="6">
    <location>
        <begin position="490"/>
        <end position="511"/>
    </location>
</feature>
<evidence type="ECO:0000313" key="8">
    <source>
        <dbReference type="EMBL" id="KAE8151211.1"/>
    </source>
</evidence>
<name>A0A5N6TYU3_ASPAV</name>
<keyword evidence="9" id="KW-1185">Reference proteome</keyword>
<feature type="transmembrane region" description="Helical" evidence="6">
    <location>
        <begin position="117"/>
        <end position="141"/>
    </location>
</feature>
<feature type="transmembrane region" description="Helical" evidence="6">
    <location>
        <begin position="311"/>
        <end position="333"/>
    </location>
</feature>
<dbReference type="GO" id="GO:0022857">
    <property type="term" value="F:transmembrane transporter activity"/>
    <property type="evidence" value="ECO:0007669"/>
    <property type="project" value="InterPro"/>
</dbReference>
<dbReference type="InterPro" id="IPR020846">
    <property type="entry name" value="MFS_dom"/>
</dbReference>
<reference evidence="8 9" key="1">
    <citation type="submission" date="2019-04" db="EMBL/GenBank/DDBJ databases">
        <title>Friends and foes A comparative genomics study of 23 Aspergillus species from section Flavi.</title>
        <authorList>
            <consortium name="DOE Joint Genome Institute"/>
            <person name="Kjaerbolling I."/>
            <person name="Vesth T."/>
            <person name="Frisvad J.C."/>
            <person name="Nybo J.L."/>
            <person name="Theobald S."/>
            <person name="Kildgaard S."/>
            <person name="Isbrandt T."/>
            <person name="Kuo A."/>
            <person name="Sato A."/>
            <person name="Lyhne E.K."/>
            <person name="Kogle M.E."/>
            <person name="Wiebenga A."/>
            <person name="Kun R.S."/>
            <person name="Lubbers R.J."/>
            <person name="Makela M.R."/>
            <person name="Barry K."/>
            <person name="Chovatia M."/>
            <person name="Clum A."/>
            <person name="Daum C."/>
            <person name="Haridas S."/>
            <person name="He G."/>
            <person name="LaButti K."/>
            <person name="Lipzen A."/>
            <person name="Mondo S."/>
            <person name="Riley R."/>
            <person name="Salamov A."/>
            <person name="Simmons B.A."/>
            <person name="Magnuson J.K."/>
            <person name="Henrissat B."/>
            <person name="Mortensen U.H."/>
            <person name="Larsen T.O."/>
            <person name="Devries R.P."/>
            <person name="Grigoriev I.V."/>
            <person name="Machida M."/>
            <person name="Baker S.E."/>
            <person name="Andersen M.R."/>
        </authorList>
    </citation>
    <scope>NUCLEOTIDE SEQUENCE [LARGE SCALE GENOMIC DNA]</scope>
    <source>
        <strain evidence="8 9">IBT 18842</strain>
    </source>
</reference>
<keyword evidence="5 6" id="KW-0472">Membrane</keyword>
<evidence type="ECO:0000259" key="7">
    <source>
        <dbReference type="PROSITE" id="PS50850"/>
    </source>
</evidence>
<dbReference type="InterPro" id="IPR011701">
    <property type="entry name" value="MFS"/>
</dbReference>
<evidence type="ECO:0000256" key="4">
    <source>
        <dbReference type="ARBA" id="ARBA00022989"/>
    </source>
</evidence>
<dbReference type="PANTHER" id="PTHR23502">
    <property type="entry name" value="MAJOR FACILITATOR SUPERFAMILY"/>
    <property type="match status" value="1"/>
</dbReference>
<feature type="transmembrane region" description="Helical" evidence="6">
    <location>
        <begin position="153"/>
        <end position="173"/>
    </location>
</feature>
<evidence type="ECO:0000256" key="2">
    <source>
        <dbReference type="ARBA" id="ARBA00008335"/>
    </source>
</evidence>
<evidence type="ECO:0000256" key="3">
    <source>
        <dbReference type="ARBA" id="ARBA00022692"/>
    </source>
</evidence>
<feature type="transmembrane region" description="Helical" evidence="6">
    <location>
        <begin position="398"/>
        <end position="417"/>
    </location>
</feature>